<dbReference type="InterPro" id="IPR010998">
    <property type="entry name" value="Integrase_recombinase_N"/>
</dbReference>
<comment type="similarity">
    <text evidence="1">Belongs to the 'phage' integrase family.</text>
</comment>
<dbReference type="GO" id="GO:0015074">
    <property type="term" value="P:DNA integration"/>
    <property type="evidence" value="ECO:0007669"/>
    <property type="project" value="UniProtKB-KW"/>
</dbReference>
<evidence type="ECO:0000259" key="6">
    <source>
        <dbReference type="Pfam" id="PF14659"/>
    </source>
</evidence>
<reference evidence="7" key="1">
    <citation type="submission" date="2023-09" db="EMBL/GenBank/DDBJ databases">
        <title>Arcobacter tbilisiensis sp. nov. isolated from chicken meat in Tbilisi, Georgia.</title>
        <authorList>
            <person name="Matthias R."/>
            <person name="Zautner A.E."/>
        </authorList>
    </citation>
    <scope>NUCLEOTIDE SEQUENCE</scope>
    <source>
        <strain evidence="7">LEO 62</strain>
    </source>
</reference>
<organism evidence="7">
    <name type="scientific">Arcobacter cryaerophilus gv. pseudocryaerophilus</name>
    <dbReference type="NCBI Taxonomy" id="2933791"/>
    <lineage>
        <taxon>Bacteria</taxon>
        <taxon>Pseudomonadati</taxon>
        <taxon>Campylobacterota</taxon>
        <taxon>Epsilonproteobacteria</taxon>
        <taxon>Campylobacterales</taxon>
        <taxon>Arcobacteraceae</taxon>
        <taxon>Aliarcobacter</taxon>
    </lineage>
</organism>
<proteinExistence type="inferred from homology"/>
<accession>A0AA96DT67</accession>
<sequence length="366" mass="42356">MSYINSKRYGTAVQHYLKENGDVSYYVTYKDESNKLKRVKIGDKSQGINENFCHRKRNEILHKIRLGEEVPVKQRKSNLTNLNSIAEIYFTEKKSAQKRQAKYKLHIKPVFGNSSITSISREDIIKFRDKILEKGKSLQTAKGIIQLISTIYNYNIQEKSLKCHNPALGIKWAKQYKIDNTREKYLDLNEIKLLLKEIEDKPTVLLFVELSLQTGGRLETILHIQKKHLNLQECSIQLKNLKTNDTYTGFIQEELASKLFDIAKKLNANDYIVSFNNGVKATSRQIQSRLKPILDRLFNKGLEKDDAKNRTVIHTLRHTFASHLAINGTPIFTIKELMNHSDIEQTMRYAKLAPDSGKKNVINLYK</sequence>
<feature type="domain" description="Integrase SAM-like N-terminal" evidence="6">
    <location>
        <begin position="93"/>
        <end position="131"/>
    </location>
</feature>
<dbReference type="SUPFAM" id="SSF56349">
    <property type="entry name" value="DNA breaking-rejoining enzymes"/>
    <property type="match status" value="1"/>
</dbReference>
<keyword evidence="3" id="KW-0238">DNA-binding</keyword>
<dbReference type="InterPro" id="IPR050808">
    <property type="entry name" value="Phage_Integrase"/>
</dbReference>
<evidence type="ECO:0000313" key="7">
    <source>
        <dbReference type="EMBL" id="WNL33755.1"/>
    </source>
</evidence>
<dbReference type="Gene3D" id="1.10.150.130">
    <property type="match status" value="1"/>
</dbReference>
<dbReference type="PANTHER" id="PTHR30629">
    <property type="entry name" value="PROPHAGE INTEGRASE"/>
    <property type="match status" value="1"/>
</dbReference>
<dbReference type="RefSeq" id="WP_390871191.1">
    <property type="nucleotide sequence ID" value="NZ_CP128652.1"/>
</dbReference>
<dbReference type="Pfam" id="PF14659">
    <property type="entry name" value="Phage_int_SAM_3"/>
    <property type="match status" value="1"/>
</dbReference>
<dbReference type="InterPro" id="IPR013762">
    <property type="entry name" value="Integrase-like_cat_sf"/>
</dbReference>
<evidence type="ECO:0000259" key="5">
    <source>
        <dbReference type="Pfam" id="PF00589"/>
    </source>
</evidence>
<evidence type="ECO:0000256" key="3">
    <source>
        <dbReference type="ARBA" id="ARBA00023125"/>
    </source>
</evidence>
<name>A0AA96DT67_9BACT</name>
<dbReference type="GO" id="GO:0006310">
    <property type="term" value="P:DNA recombination"/>
    <property type="evidence" value="ECO:0007669"/>
    <property type="project" value="UniProtKB-KW"/>
</dbReference>
<dbReference type="InterPro" id="IPR011010">
    <property type="entry name" value="DNA_brk_join_enz"/>
</dbReference>
<dbReference type="InterPro" id="IPR002104">
    <property type="entry name" value="Integrase_catalytic"/>
</dbReference>
<gene>
    <name evidence="7" type="ORF">RMP68_09670</name>
</gene>
<dbReference type="GO" id="GO:0003677">
    <property type="term" value="F:DNA binding"/>
    <property type="evidence" value="ECO:0007669"/>
    <property type="project" value="UniProtKB-KW"/>
</dbReference>
<protein>
    <submittedName>
        <fullName evidence="7">Tyrosine-type recombinase/integrase</fullName>
    </submittedName>
</protein>
<dbReference type="CDD" id="cd00796">
    <property type="entry name" value="INT_Rci_Hp1_C"/>
    <property type="match status" value="1"/>
</dbReference>
<dbReference type="Gene3D" id="1.10.443.10">
    <property type="entry name" value="Intergrase catalytic core"/>
    <property type="match status" value="1"/>
</dbReference>
<evidence type="ECO:0000256" key="4">
    <source>
        <dbReference type="ARBA" id="ARBA00023172"/>
    </source>
</evidence>
<keyword evidence="4" id="KW-0233">DNA recombination</keyword>
<keyword evidence="2" id="KW-0229">DNA integration</keyword>
<dbReference type="Pfam" id="PF00589">
    <property type="entry name" value="Phage_integrase"/>
    <property type="match status" value="1"/>
</dbReference>
<dbReference type="PANTHER" id="PTHR30629:SF2">
    <property type="entry name" value="PROPHAGE INTEGRASE INTS-RELATED"/>
    <property type="match status" value="1"/>
</dbReference>
<evidence type="ECO:0000256" key="1">
    <source>
        <dbReference type="ARBA" id="ARBA00008857"/>
    </source>
</evidence>
<evidence type="ECO:0000256" key="2">
    <source>
        <dbReference type="ARBA" id="ARBA00022908"/>
    </source>
</evidence>
<dbReference type="InterPro" id="IPR004107">
    <property type="entry name" value="Integrase_SAM-like_N"/>
</dbReference>
<feature type="domain" description="Tyr recombinase" evidence="5">
    <location>
        <begin position="185"/>
        <end position="353"/>
    </location>
</feature>
<dbReference type="Proteomes" id="UP001305220">
    <property type="component" value="Chromosome"/>
</dbReference>
<dbReference type="AlphaFoldDB" id="A0AA96DT67"/>
<dbReference type="EMBL" id="CP134856">
    <property type="protein sequence ID" value="WNL33755.1"/>
    <property type="molecule type" value="Genomic_DNA"/>
</dbReference>